<dbReference type="EMBL" id="NGJU01000010">
    <property type="protein sequence ID" value="RST95437.1"/>
    <property type="molecule type" value="Genomic_DNA"/>
</dbReference>
<reference evidence="5 6" key="1">
    <citation type="submission" date="2017-05" db="EMBL/GenBank/DDBJ databases">
        <title>Vagococcus spp. assemblies.</title>
        <authorList>
            <person name="Gulvik C.A."/>
        </authorList>
    </citation>
    <scope>NUCLEOTIDE SEQUENCE [LARGE SCALE GENOMIC DNA]</scope>
    <source>
        <strain evidence="5 6">NCFB 2777</strain>
    </source>
</reference>
<comment type="subcellular location">
    <subcellularLocation>
        <location evidence="1">Endomembrane system</location>
        <topology evidence="1">Multi-pass membrane protein</topology>
    </subcellularLocation>
</comment>
<organism evidence="5 6">
    <name type="scientific">Vagococcus salmoninarum</name>
    <dbReference type="NCBI Taxonomy" id="2739"/>
    <lineage>
        <taxon>Bacteria</taxon>
        <taxon>Bacillati</taxon>
        <taxon>Bacillota</taxon>
        <taxon>Bacilli</taxon>
        <taxon>Lactobacillales</taxon>
        <taxon>Enterococcaceae</taxon>
        <taxon>Vagococcus</taxon>
    </lineage>
</organism>
<evidence type="ECO:0000259" key="4">
    <source>
        <dbReference type="Pfam" id="PF00892"/>
    </source>
</evidence>
<dbReference type="InterPro" id="IPR037185">
    <property type="entry name" value="EmrE-like"/>
</dbReference>
<dbReference type="GO" id="GO:0016020">
    <property type="term" value="C:membrane"/>
    <property type="evidence" value="ECO:0007669"/>
    <property type="project" value="InterPro"/>
</dbReference>
<dbReference type="InterPro" id="IPR000620">
    <property type="entry name" value="EamA_dom"/>
</dbReference>
<evidence type="ECO:0000313" key="6">
    <source>
        <dbReference type="Proteomes" id="UP000287239"/>
    </source>
</evidence>
<comment type="caution">
    <text evidence="5">The sequence shown here is derived from an EMBL/GenBank/DDBJ whole genome shotgun (WGS) entry which is preliminary data.</text>
</comment>
<feature type="transmembrane region" description="Helical" evidence="3">
    <location>
        <begin position="69"/>
        <end position="89"/>
    </location>
</feature>
<comment type="similarity">
    <text evidence="2">Belongs to the EamA transporter family.</text>
</comment>
<evidence type="ECO:0000256" key="3">
    <source>
        <dbReference type="SAM" id="Phobius"/>
    </source>
</evidence>
<gene>
    <name evidence="5" type="ORF">CBF35_07715</name>
</gene>
<name>A0A429ZP15_9ENTE</name>
<dbReference type="OrthoDB" id="3732386at2"/>
<feature type="transmembrane region" description="Helical" evidence="3">
    <location>
        <begin position="95"/>
        <end position="113"/>
    </location>
</feature>
<feature type="domain" description="EamA" evidence="4">
    <location>
        <begin position="8"/>
        <end position="112"/>
    </location>
</feature>
<dbReference type="AlphaFoldDB" id="A0A429ZP15"/>
<feature type="transmembrane region" description="Helical" evidence="3">
    <location>
        <begin position="38"/>
        <end position="62"/>
    </location>
</feature>
<evidence type="ECO:0000256" key="2">
    <source>
        <dbReference type="ARBA" id="ARBA00007362"/>
    </source>
</evidence>
<dbReference type="GeneID" id="98568252"/>
<sequence length="120" mass="12919">MEEKKQNSWTTAIILICVAATLSSLSQVFWKLGDMTTIQGILILVLGLLISGGGMVLMMIAFRYGEVSILQPMMSLGFALSIFFGNIFFGETITTNKIIGTVIIIIGAALLNTEGKKGEV</sequence>
<evidence type="ECO:0000256" key="1">
    <source>
        <dbReference type="ARBA" id="ARBA00004127"/>
    </source>
</evidence>
<keyword evidence="6" id="KW-1185">Reference proteome</keyword>
<protein>
    <recommendedName>
        <fullName evidence="4">EamA domain-containing protein</fullName>
    </recommendedName>
</protein>
<accession>A0A429ZP15</accession>
<dbReference type="Gene3D" id="1.10.3730.20">
    <property type="match status" value="1"/>
</dbReference>
<feature type="transmembrane region" description="Helical" evidence="3">
    <location>
        <begin position="12"/>
        <end position="32"/>
    </location>
</feature>
<proteinExistence type="inferred from homology"/>
<keyword evidence="3" id="KW-0472">Membrane</keyword>
<dbReference type="SUPFAM" id="SSF103481">
    <property type="entry name" value="Multidrug resistance efflux transporter EmrE"/>
    <property type="match status" value="1"/>
</dbReference>
<evidence type="ECO:0000313" key="5">
    <source>
        <dbReference type="EMBL" id="RST95437.1"/>
    </source>
</evidence>
<keyword evidence="3" id="KW-1133">Transmembrane helix</keyword>
<dbReference type="Proteomes" id="UP000287239">
    <property type="component" value="Unassembled WGS sequence"/>
</dbReference>
<dbReference type="RefSeq" id="WP_126779766.1">
    <property type="nucleotide sequence ID" value="NZ_CAUQJP010000064.1"/>
</dbReference>
<keyword evidence="3" id="KW-0812">Transmembrane</keyword>
<dbReference type="Pfam" id="PF00892">
    <property type="entry name" value="EamA"/>
    <property type="match status" value="1"/>
</dbReference>